<dbReference type="RefSeq" id="WP_131608490.1">
    <property type="nucleotide sequence ID" value="NZ_SJSM01000004.1"/>
</dbReference>
<dbReference type="InterPro" id="IPR050553">
    <property type="entry name" value="Thioredoxin_ResA/DsbE_sf"/>
</dbReference>
<evidence type="ECO:0000256" key="1">
    <source>
        <dbReference type="ARBA" id="ARBA00004196"/>
    </source>
</evidence>
<keyword evidence="3" id="KW-1015">Disulfide bond</keyword>
<dbReference type="Pfam" id="PF08534">
    <property type="entry name" value="Redoxin"/>
    <property type="match status" value="1"/>
</dbReference>
<evidence type="ECO:0000313" key="7">
    <source>
        <dbReference type="EMBL" id="TCC97078.1"/>
    </source>
</evidence>
<evidence type="ECO:0000313" key="8">
    <source>
        <dbReference type="Proteomes" id="UP000291117"/>
    </source>
</evidence>
<evidence type="ECO:0000256" key="3">
    <source>
        <dbReference type="ARBA" id="ARBA00023157"/>
    </source>
</evidence>
<evidence type="ECO:0000256" key="4">
    <source>
        <dbReference type="ARBA" id="ARBA00023284"/>
    </source>
</evidence>
<comment type="caution">
    <text evidence="7">The sequence shown here is derived from an EMBL/GenBank/DDBJ whole genome shotgun (WGS) entry which is preliminary data.</text>
</comment>
<reference evidence="7 8" key="1">
    <citation type="submission" date="2019-02" db="EMBL/GenBank/DDBJ databases">
        <title>Pedobacter sp. RP-3-8 sp. nov., isolated from Arctic soil.</title>
        <authorList>
            <person name="Dahal R.H."/>
        </authorList>
    </citation>
    <scope>NUCLEOTIDE SEQUENCE [LARGE SCALE GENOMIC DNA]</scope>
    <source>
        <strain evidence="7 8">RP-3-8</strain>
    </source>
</reference>
<keyword evidence="4" id="KW-0676">Redox-active center</keyword>
<feature type="chain" id="PRO_5020921202" evidence="5">
    <location>
        <begin position="28"/>
        <end position="397"/>
    </location>
</feature>
<dbReference type="InterPro" id="IPR013740">
    <property type="entry name" value="Redoxin"/>
</dbReference>
<proteinExistence type="predicted"/>
<name>A0A4R0NA23_9SPHI</name>
<protein>
    <submittedName>
        <fullName evidence="7">TlpA family protein disulfide reductase</fullName>
    </submittedName>
</protein>
<sequence length="397" mass="44703">MLGILKNKAMYALLAGLISCGYASASAQVNKGIAIKGKVSFLNPETFKKYNMVWLYKGIGKDKRAVDSVKVNADGTFSLNVKSTVSGLYQLDILKWQTASFWSDNDVDITARGYDTARTKTKNSGFVVIDSKSPRTQLINTALYQKFLADKEMDLLSAEMLTARNYMKKDTSWFTYLRTNGLIRQKADFENLRLKQLIKANPNNPAAVYLLSLLSTDKEPEFFSAELSKLLDQYPQLEEAKQLKKEFLAQNAIKNALKKGSVIPHIAYNDPSGKAVDINSFKGKYLLVDFWASWCGPCRKAIPEIKELYSKYKDSGLEVLSVSVDTDNAAWRKAMSEENMPWPQVLSPDKNKTMASFMIIGIPTLYLIDREGKIVEKYTGFSAKLKTQLEEAFKQKI</sequence>
<dbReference type="GO" id="GO:0016491">
    <property type="term" value="F:oxidoreductase activity"/>
    <property type="evidence" value="ECO:0007669"/>
    <property type="project" value="InterPro"/>
</dbReference>
<dbReference type="InterPro" id="IPR013766">
    <property type="entry name" value="Thioredoxin_domain"/>
</dbReference>
<keyword evidence="2" id="KW-0201">Cytochrome c-type biogenesis</keyword>
<organism evidence="7 8">
    <name type="scientific">Pedobacter hiemivivus</name>
    <dbReference type="NCBI Taxonomy" id="2530454"/>
    <lineage>
        <taxon>Bacteria</taxon>
        <taxon>Pseudomonadati</taxon>
        <taxon>Bacteroidota</taxon>
        <taxon>Sphingobacteriia</taxon>
        <taxon>Sphingobacteriales</taxon>
        <taxon>Sphingobacteriaceae</taxon>
        <taxon>Pedobacter</taxon>
    </lineage>
</organism>
<dbReference type="Gene3D" id="3.40.30.10">
    <property type="entry name" value="Glutaredoxin"/>
    <property type="match status" value="1"/>
</dbReference>
<dbReference type="PROSITE" id="PS51352">
    <property type="entry name" value="THIOREDOXIN_2"/>
    <property type="match status" value="1"/>
</dbReference>
<feature type="domain" description="Thioredoxin" evidence="6">
    <location>
        <begin position="257"/>
        <end position="397"/>
    </location>
</feature>
<dbReference type="PANTHER" id="PTHR42852:SF6">
    <property type="entry name" value="THIOL:DISULFIDE INTERCHANGE PROTEIN DSBE"/>
    <property type="match status" value="1"/>
</dbReference>
<dbReference type="AlphaFoldDB" id="A0A4R0NA23"/>
<keyword evidence="5" id="KW-0732">Signal</keyword>
<evidence type="ECO:0000259" key="6">
    <source>
        <dbReference type="PROSITE" id="PS51352"/>
    </source>
</evidence>
<dbReference type="GO" id="GO:0030313">
    <property type="term" value="C:cell envelope"/>
    <property type="evidence" value="ECO:0007669"/>
    <property type="project" value="UniProtKB-SubCell"/>
</dbReference>
<dbReference type="EMBL" id="SJSM01000004">
    <property type="protein sequence ID" value="TCC97078.1"/>
    <property type="molecule type" value="Genomic_DNA"/>
</dbReference>
<keyword evidence="8" id="KW-1185">Reference proteome</keyword>
<evidence type="ECO:0000256" key="2">
    <source>
        <dbReference type="ARBA" id="ARBA00022748"/>
    </source>
</evidence>
<gene>
    <name evidence="7" type="ORF">EZ444_09480</name>
</gene>
<dbReference type="PROSITE" id="PS51257">
    <property type="entry name" value="PROKAR_LIPOPROTEIN"/>
    <property type="match status" value="1"/>
</dbReference>
<dbReference type="SUPFAM" id="SSF52833">
    <property type="entry name" value="Thioredoxin-like"/>
    <property type="match status" value="1"/>
</dbReference>
<accession>A0A4R0NA23</accession>
<feature type="signal peptide" evidence="5">
    <location>
        <begin position="1"/>
        <end position="27"/>
    </location>
</feature>
<dbReference type="CDD" id="cd02966">
    <property type="entry name" value="TlpA_like_family"/>
    <property type="match status" value="1"/>
</dbReference>
<evidence type="ECO:0000256" key="5">
    <source>
        <dbReference type="SAM" id="SignalP"/>
    </source>
</evidence>
<dbReference type="GO" id="GO:0017004">
    <property type="term" value="P:cytochrome complex assembly"/>
    <property type="evidence" value="ECO:0007669"/>
    <property type="project" value="UniProtKB-KW"/>
</dbReference>
<dbReference type="OrthoDB" id="9794348at2"/>
<dbReference type="InterPro" id="IPR036249">
    <property type="entry name" value="Thioredoxin-like_sf"/>
</dbReference>
<dbReference type="PANTHER" id="PTHR42852">
    <property type="entry name" value="THIOL:DISULFIDE INTERCHANGE PROTEIN DSBE"/>
    <property type="match status" value="1"/>
</dbReference>
<dbReference type="Proteomes" id="UP000291117">
    <property type="component" value="Unassembled WGS sequence"/>
</dbReference>
<comment type="subcellular location">
    <subcellularLocation>
        <location evidence="1">Cell envelope</location>
    </subcellularLocation>
</comment>